<dbReference type="AlphaFoldDB" id="A0A108CIH2"/>
<protein>
    <submittedName>
        <fullName evidence="1">Late control protein</fullName>
    </submittedName>
</protein>
<evidence type="ECO:0000313" key="2">
    <source>
        <dbReference type="Proteomes" id="UP000065504"/>
    </source>
</evidence>
<dbReference type="SUPFAM" id="SSF69279">
    <property type="entry name" value="Phage tail proteins"/>
    <property type="match status" value="1"/>
</dbReference>
<accession>A0A108CIH2</accession>
<dbReference type="Pfam" id="PF05954">
    <property type="entry name" value="Phage_GPD"/>
    <property type="match status" value="1"/>
</dbReference>
<dbReference type="RefSeq" id="WP_060065062.1">
    <property type="nucleotide sequence ID" value="NZ_LPDZ01000146.1"/>
</dbReference>
<dbReference type="EMBL" id="LPLU01000084">
    <property type="protein sequence ID" value="KWK75330.1"/>
    <property type="molecule type" value="Genomic_DNA"/>
</dbReference>
<proteinExistence type="predicted"/>
<sequence length="363" mass="40367">MTTRAIERSGTPARRAARAEPMADYRITLGGRDISRRFLPRLESLTLTESRSDEADTVDLVLDDSRGDLALPQRGDEIKVSIGWLGEQLVDKGTFVVTEFEHNGAPDTLVVRARSASMSNGMQERREKSWHKQTIGSIVRAIAARYKLTPAVGDALAKIVIAHIDQTHESDMSFLTRLAKRYDAVMNVKDKRLMFMPIGTGKTVSGKPLRVLNLTRASGDQHGYHVSERENYAAVRAHYHSNGKAKRKSVIVGGENNKNVKVLPEDYATEAEARAAAQAEFKRLQRSQGTLRYSLARGRAELFPEMPVTVSGFKPEIDETAWLVKKATHTIDGDGGFVTGLELEMRDDPTTDRHRSHFKKGGK</sequence>
<comment type="caution">
    <text evidence="1">The sequence shown here is derived from an EMBL/GenBank/DDBJ whole genome shotgun (WGS) entry which is preliminary data.</text>
</comment>
<organism evidence="1 2">
    <name type="scientific">Burkholderia ubonensis</name>
    <dbReference type="NCBI Taxonomy" id="101571"/>
    <lineage>
        <taxon>Bacteria</taxon>
        <taxon>Pseudomonadati</taxon>
        <taxon>Pseudomonadota</taxon>
        <taxon>Betaproteobacteria</taxon>
        <taxon>Burkholderiales</taxon>
        <taxon>Burkholderiaceae</taxon>
        <taxon>Burkholderia</taxon>
        <taxon>Burkholderia cepacia complex</taxon>
    </lineage>
</organism>
<name>A0A108CIH2_9BURK</name>
<reference evidence="1 2" key="1">
    <citation type="submission" date="2015-11" db="EMBL/GenBank/DDBJ databases">
        <title>Expanding the genomic diversity of Burkholderia species for the development of highly accurate diagnostics.</title>
        <authorList>
            <person name="Sahl J."/>
            <person name="Keim P."/>
            <person name="Wagner D."/>
        </authorList>
    </citation>
    <scope>NUCLEOTIDE SEQUENCE [LARGE SCALE GENOMIC DNA]</scope>
    <source>
        <strain evidence="1 2">MSMB782WGS</strain>
    </source>
</reference>
<evidence type="ECO:0000313" key="1">
    <source>
        <dbReference type="EMBL" id="KWK75330.1"/>
    </source>
</evidence>
<gene>
    <name evidence="1" type="ORF">WM16_13710</name>
</gene>
<dbReference type="Proteomes" id="UP000065504">
    <property type="component" value="Unassembled WGS sequence"/>
</dbReference>